<evidence type="ECO:0000313" key="1">
    <source>
        <dbReference type="EMBL" id="KKM12602.1"/>
    </source>
</evidence>
<sequence length="77" mass="8739">MVKCKKCGHRTVLATGYANSFNPDEEPYENGMIEDPEQEEICTEVIVGIHYCEKCDEVSDAWIESPHQDGNKTAKFE</sequence>
<dbReference type="EMBL" id="LAZR01015462">
    <property type="protein sequence ID" value="KKM12602.1"/>
    <property type="molecule type" value="Genomic_DNA"/>
</dbReference>
<comment type="caution">
    <text evidence="1">The sequence shown here is derived from an EMBL/GenBank/DDBJ whole genome shotgun (WGS) entry which is preliminary data.</text>
</comment>
<protein>
    <submittedName>
        <fullName evidence="1">Uncharacterized protein</fullName>
    </submittedName>
</protein>
<name>A0A0F9JT62_9ZZZZ</name>
<reference evidence="1" key="1">
    <citation type="journal article" date="2015" name="Nature">
        <title>Complex archaea that bridge the gap between prokaryotes and eukaryotes.</title>
        <authorList>
            <person name="Spang A."/>
            <person name="Saw J.H."/>
            <person name="Jorgensen S.L."/>
            <person name="Zaremba-Niedzwiedzka K."/>
            <person name="Martijn J."/>
            <person name="Lind A.E."/>
            <person name="van Eijk R."/>
            <person name="Schleper C."/>
            <person name="Guy L."/>
            <person name="Ettema T.J."/>
        </authorList>
    </citation>
    <scope>NUCLEOTIDE SEQUENCE</scope>
</reference>
<accession>A0A0F9JT62</accession>
<dbReference type="AlphaFoldDB" id="A0A0F9JT62"/>
<gene>
    <name evidence="1" type="ORF">LCGC14_1720010</name>
</gene>
<proteinExistence type="predicted"/>
<organism evidence="1">
    <name type="scientific">marine sediment metagenome</name>
    <dbReference type="NCBI Taxonomy" id="412755"/>
    <lineage>
        <taxon>unclassified sequences</taxon>
        <taxon>metagenomes</taxon>
        <taxon>ecological metagenomes</taxon>
    </lineage>
</organism>